<protein>
    <recommendedName>
        <fullName evidence="1">DUF7888 domain-containing protein</fullName>
    </recommendedName>
</protein>
<reference evidence="3" key="1">
    <citation type="journal article" date="2013" name="Genome Announc.">
        <title>Genome sequence of the basidiomycetous yeast Pseudozyma antarctica T-34, a producer of the glycolipid biosurfactants mannosylerythritol lipids.</title>
        <authorList>
            <person name="Morita T."/>
            <person name="Koike H."/>
            <person name="Koyama Y."/>
            <person name="Hagiwara H."/>
            <person name="Ito E."/>
            <person name="Fukuoka T."/>
            <person name="Imura T."/>
            <person name="Machida M."/>
            <person name="Kitamoto D."/>
        </authorList>
    </citation>
    <scope>NUCLEOTIDE SEQUENCE [LARGE SCALE GENOMIC DNA]</scope>
    <source>
        <strain evidence="3">T-34</strain>
    </source>
</reference>
<dbReference type="InterPro" id="IPR057210">
    <property type="entry name" value="DUF7888"/>
</dbReference>
<name>M9MI48_PSEA3</name>
<evidence type="ECO:0000313" key="3">
    <source>
        <dbReference type="Proteomes" id="UP000011976"/>
    </source>
</evidence>
<organism evidence="2 3">
    <name type="scientific">Pseudozyma antarctica (strain T-34)</name>
    <name type="common">Yeast</name>
    <name type="synonym">Candida antarctica</name>
    <dbReference type="NCBI Taxonomy" id="1151754"/>
    <lineage>
        <taxon>Eukaryota</taxon>
        <taxon>Fungi</taxon>
        <taxon>Dikarya</taxon>
        <taxon>Basidiomycota</taxon>
        <taxon>Ustilaginomycotina</taxon>
        <taxon>Ustilaginomycetes</taxon>
        <taxon>Ustilaginales</taxon>
        <taxon>Ustilaginaceae</taxon>
        <taxon>Moesziomyces</taxon>
    </lineage>
</organism>
<dbReference type="Pfam" id="PF25411">
    <property type="entry name" value="DUF7888"/>
    <property type="match status" value="1"/>
</dbReference>
<feature type="domain" description="DUF7888" evidence="1">
    <location>
        <begin position="272"/>
        <end position="357"/>
    </location>
</feature>
<accession>M9MI48</accession>
<dbReference type="EMBL" id="DF196788">
    <property type="protein sequence ID" value="GAC76647.1"/>
    <property type="molecule type" value="Genomic_DNA"/>
</dbReference>
<gene>
    <name evidence="2" type="ORF">PANT_22c00136</name>
</gene>
<evidence type="ECO:0000313" key="2">
    <source>
        <dbReference type="EMBL" id="GAC76647.1"/>
    </source>
</evidence>
<evidence type="ECO:0000259" key="1">
    <source>
        <dbReference type="Pfam" id="PF25411"/>
    </source>
</evidence>
<dbReference type="Proteomes" id="UP000011976">
    <property type="component" value="Unassembled WGS sequence"/>
</dbReference>
<dbReference type="AlphaFoldDB" id="M9MI48"/>
<proteinExistence type="predicted"/>
<sequence>MEVSAGQVSRSLQVCPPSEPDQALQLHHLTALHQHGPGALIDVPERRSLCCEGKCQPLFLSRNEDGPSSLTAQAVASASASSSSFSLERKLDDYFIARAHNQNDEFRRRELPAPSIATSTNPACPPICLPSPPQPHPRHPAPSDAFYGDLPLAVPRKCVDWPYFTIQLRLEGMTAYSTVLYCTALHCTAYRTVSATPEDRVALPINTLSAPSAFLRASSPSTLSISPSKTPIMLLLKLATVFALMAATPAIGGSVNPGVSRSACISQSVDQARARASQADAVVCYHGGYDIVNKNGNTFGLLFQVKCGEERVDVDCFWMDGPAIFNGHDDGGSDNLGYSMNTNKCQFNSYWRSINCQG</sequence>